<reference evidence="2 3" key="1">
    <citation type="submission" date="2019-03" db="EMBL/GenBank/DDBJ databases">
        <title>Genomic Encyclopedia of Type Strains, Phase III (KMG-III): the genomes of soil and plant-associated and newly described type strains.</title>
        <authorList>
            <person name="Whitman W."/>
        </authorList>
    </citation>
    <scope>NUCLEOTIDE SEQUENCE [LARGE SCALE GENOMIC DNA]</scope>
    <source>
        <strain evidence="2 3">VKM Ac-2570</strain>
    </source>
</reference>
<evidence type="ECO:0000313" key="2">
    <source>
        <dbReference type="EMBL" id="TDW15259.1"/>
    </source>
</evidence>
<sequence>MGGMNNLLLKKASAVAGSAVLLGVLAAAPSHAVVTSTTAACSISVGSISAAGDIANTTVTASSPITAKRAVGPHMFAPGLAKIASTWRSTVGVAGEDTTYGDVIVNGTLYAGFYGHDSTGKPTSGLKSNGVGYQGYKAIDTSFYGGRTVRGAQYRLRGDGVLYRTNPDTREVSRYTGYAAVKTMALISETATYDTFLATTNGGALYTIHIPANIKLAPVVKKVRTSTWQSFEFLVAEKCGTQSTLLTAIDKNTGSAYLYAVGHANGAATVIKGLGKVPGNFSDPVYYLHTGEGNPPLFGE</sequence>
<protein>
    <recommendedName>
        <fullName evidence="4">DUF4374 domain-containing protein</fullName>
    </recommendedName>
</protein>
<keyword evidence="3" id="KW-1185">Reference proteome</keyword>
<keyword evidence="1" id="KW-0732">Signal</keyword>
<feature type="chain" id="PRO_5020198282" description="DUF4374 domain-containing protein" evidence="1">
    <location>
        <begin position="33"/>
        <end position="300"/>
    </location>
</feature>
<comment type="caution">
    <text evidence="2">The sequence shown here is derived from an EMBL/GenBank/DDBJ whole genome shotgun (WGS) entry which is preliminary data.</text>
</comment>
<dbReference type="EMBL" id="SODF01000003">
    <property type="protein sequence ID" value="TDW15259.1"/>
    <property type="molecule type" value="Genomic_DNA"/>
</dbReference>
<evidence type="ECO:0000313" key="3">
    <source>
        <dbReference type="Proteomes" id="UP000295447"/>
    </source>
</evidence>
<gene>
    <name evidence="2" type="ORF">EV650_6741</name>
</gene>
<evidence type="ECO:0008006" key="4">
    <source>
        <dbReference type="Google" id="ProtNLM"/>
    </source>
</evidence>
<name>A0A4R7ZCL3_9ACTN</name>
<organism evidence="2 3">
    <name type="scientific">Kribbella kalugense</name>
    <dbReference type="NCBI Taxonomy" id="2512221"/>
    <lineage>
        <taxon>Bacteria</taxon>
        <taxon>Bacillati</taxon>
        <taxon>Actinomycetota</taxon>
        <taxon>Actinomycetes</taxon>
        <taxon>Propionibacteriales</taxon>
        <taxon>Kribbellaceae</taxon>
        <taxon>Kribbella</taxon>
    </lineage>
</organism>
<feature type="signal peptide" evidence="1">
    <location>
        <begin position="1"/>
        <end position="32"/>
    </location>
</feature>
<proteinExistence type="predicted"/>
<accession>A0A4R7ZCL3</accession>
<dbReference type="Proteomes" id="UP000295447">
    <property type="component" value="Unassembled WGS sequence"/>
</dbReference>
<dbReference type="AlphaFoldDB" id="A0A4R7ZCL3"/>
<evidence type="ECO:0000256" key="1">
    <source>
        <dbReference type="SAM" id="SignalP"/>
    </source>
</evidence>